<dbReference type="EMBL" id="GECZ01007598">
    <property type="protein sequence ID" value="JAS62171.1"/>
    <property type="molecule type" value="Transcribed_RNA"/>
</dbReference>
<dbReference type="AlphaFoldDB" id="A0A1B6GIC5"/>
<evidence type="ECO:0000256" key="1">
    <source>
        <dbReference type="SAM" id="Phobius"/>
    </source>
</evidence>
<feature type="transmembrane region" description="Helical" evidence="1">
    <location>
        <begin position="100"/>
        <end position="124"/>
    </location>
</feature>
<sequence>MFSKDKNIKSHLYFNCYLLCLGGVSFCTRLSIISPSTKPINLSMTRPFRMAITAGTAFTSNVCTNSAFFSTSTVARLILSDSPTNSSSLGVRMWQGSHHSAWKLTITGTGLFITLFMNSSLSLIVKDLRRPLAQEMLRFNTAFWRKHIIIAAAILSKFNIYLNSKKVLCYLNFPTLDSLSLFGFHKNQSKESDNTSESREPQKYSQQYSPNEEIVINLINWWGW</sequence>
<proteinExistence type="predicted"/>
<keyword evidence="1" id="KW-0812">Transmembrane</keyword>
<name>A0A1B6GIC5_9HEMI</name>
<feature type="transmembrane region" description="Helical" evidence="1">
    <location>
        <begin position="12"/>
        <end position="32"/>
    </location>
</feature>
<keyword evidence="1" id="KW-1133">Transmembrane helix</keyword>
<protein>
    <submittedName>
        <fullName evidence="2">Uncharacterized protein</fullName>
    </submittedName>
</protein>
<organism evidence="2">
    <name type="scientific">Cuerna arida</name>
    <dbReference type="NCBI Taxonomy" id="1464854"/>
    <lineage>
        <taxon>Eukaryota</taxon>
        <taxon>Metazoa</taxon>
        <taxon>Ecdysozoa</taxon>
        <taxon>Arthropoda</taxon>
        <taxon>Hexapoda</taxon>
        <taxon>Insecta</taxon>
        <taxon>Pterygota</taxon>
        <taxon>Neoptera</taxon>
        <taxon>Paraneoptera</taxon>
        <taxon>Hemiptera</taxon>
        <taxon>Auchenorrhyncha</taxon>
        <taxon>Membracoidea</taxon>
        <taxon>Cicadellidae</taxon>
        <taxon>Cicadellinae</taxon>
        <taxon>Proconiini</taxon>
        <taxon>Cuerna</taxon>
    </lineage>
</organism>
<evidence type="ECO:0000313" key="2">
    <source>
        <dbReference type="EMBL" id="JAS62171.1"/>
    </source>
</evidence>
<gene>
    <name evidence="2" type="ORF">g.43354</name>
</gene>
<keyword evidence="1" id="KW-0472">Membrane</keyword>
<accession>A0A1B6GIC5</accession>
<reference evidence="2" key="1">
    <citation type="submission" date="2015-11" db="EMBL/GenBank/DDBJ databases">
        <title>De novo transcriptome assembly of four potential Pierce s Disease insect vectors from Arizona vineyards.</title>
        <authorList>
            <person name="Tassone E.E."/>
        </authorList>
    </citation>
    <scope>NUCLEOTIDE SEQUENCE</scope>
</reference>